<feature type="transmembrane region" description="Helical" evidence="7">
    <location>
        <begin position="81"/>
        <end position="104"/>
    </location>
</feature>
<evidence type="ECO:0000256" key="5">
    <source>
        <dbReference type="ARBA" id="ARBA00022989"/>
    </source>
</evidence>
<feature type="transmembrane region" description="Helical" evidence="7">
    <location>
        <begin position="390"/>
        <end position="408"/>
    </location>
</feature>
<dbReference type="PANTHER" id="PTHR30250">
    <property type="entry name" value="PST FAMILY PREDICTED COLANIC ACID TRANSPORTER"/>
    <property type="match status" value="1"/>
</dbReference>
<feature type="transmembrane region" description="Helical" evidence="7">
    <location>
        <begin position="42"/>
        <end position="61"/>
    </location>
</feature>
<comment type="similarity">
    <text evidence="2">Belongs to the polysaccharide synthase family.</text>
</comment>
<dbReference type="PANTHER" id="PTHR30250:SF10">
    <property type="entry name" value="LIPOPOLYSACCHARIDE BIOSYNTHESIS PROTEIN WZXC"/>
    <property type="match status" value="1"/>
</dbReference>
<organism evidence="8">
    <name type="scientific">Castellaniella ginsengisoli</name>
    <dbReference type="NCBI Taxonomy" id="546114"/>
    <lineage>
        <taxon>Bacteria</taxon>
        <taxon>Pseudomonadati</taxon>
        <taxon>Pseudomonadota</taxon>
        <taxon>Betaproteobacteria</taxon>
        <taxon>Burkholderiales</taxon>
        <taxon>Alcaligenaceae</taxon>
        <taxon>Castellaniella</taxon>
    </lineage>
</organism>
<dbReference type="RefSeq" id="WP_368646583.1">
    <property type="nucleotide sequence ID" value="NZ_CP158255.1"/>
</dbReference>
<feature type="transmembrane region" description="Helical" evidence="7">
    <location>
        <begin position="338"/>
        <end position="360"/>
    </location>
</feature>
<evidence type="ECO:0000313" key="8">
    <source>
        <dbReference type="EMBL" id="XDJ49347.1"/>
    </source>
</evidence>
<evidence type="ECO:0000256" key="3">
    <source>
        <dbReference type="ARBA" id="ARBA00022475"/>
    </source>
</evidence>
<keyword evidence="3" id="KW-1003">Cell membrane</keyword>
<dbReference type="InterPro" id="IPR050833">
    <property type="entry name" value="Poly_Biosynth_Transport"/>
</dbReference>
<name>A0AB39D3B8_9BURK</name>
<feature type="transmembrane region" description="Helical" evidence="7">
    <location>
        <begin position="110"/>
        <end position="138"/>
    </location>
</feature>
<keyword evidence="4 7" id="KW-0812">Transmembrane</keyword>
<proteinExistence type="inferred from homology"/>
<sequence>MMHRKRLSSYWQRVAVVFSGAALSQAIPIAGSLLIARLYVPAEFGLFAAWYGVSVVLNLFLTARLDAAFGLASDGVERGRLVVATVLVVLGMGGLLGLLTWLVVGLWPAGLFGVSAALTGWLAPMCLCAALSVVWQAWAANNGQIHALNAIRLVQAAGVTGLQILAAWFNPVAESLVVAQIAGTAVAVCVAIRLLPILAYLPRAWSELQLLWSEVWRKYWRFPLLAMPSDMINASAAQLPVIVLAARYGGEVAGCFALASRTLGAPLAVLGAAVRDVFIRDAGLEMRTHGHCRQVYRRTFRILALLSFCLVLVTVPLAEPAFTLVFGEPWRLAGVMAIWLVPLFALRFIASPLSYTFFLAQKQKVDLIWQSVLLGMVIVVLYGFDSYRLTLIAYGAGYAGMYVVYLMLSSRYGGRQTAGVGA</sequence>
<dbReference type="EMBL" id="CP158255">
    <property type="protein sequence ID" value="XDJ49347.1"/>
    <property type="molecule type" value="Genomic_DNA"/>
</dbReference>
<keyword evidence="5 7" id="KW-1133">Transmembrane helix</keyword>
<protein>
    <submittedName>
        <fullName evidence="8">Oligosaccharide flippase family protein</fullName>
    </submittedName>
</protein>
<feature type="transmembrane region" description="Helical" evidence="7">
    <location>
        <begin position="299"/>
        <end position="318"/>
    </location>
</feature>
<keyword evidence="6 7" id="KW-0472">Membrane</keyword>
<gene>
    <name evidence="8" type="ORF">ABRZ09_08765</name>
</gene>
<feature type="transmembrane region" description="Helical" evidence="7">
    <location>
        <begin position="181"/>
        <end position="201"/>
    </location>
</feature>
<reference evidence="8" key="1">
    <citation type="submission" date="2024-05" db="EMBL/GenBank/DDBJ databases">
        <authorList>
            <person name="Luo Y.-C."/>
            <person name="Nicholds J."/>
            <person name="Mortimer T."/>
            <person name="Maboni G."/>
        </authorList>
    </citation>
    <scope>NUCLEOTIDE SEQUENCE</scope>
    <source>
        <strain evidence="8">151108</strain>
    </source>
</reference>
<accession>A0AB39D3B8</accession>
<evidence type="ECO:0000256" key="1">
    <source>
        <dbReference type="ARBA" id="ARBA00004651"/>
    </source>
</evidence>
<dbReference type="GO" id="GO:0005886">
    <property type="term" value="C:plasma membrane"/>
    <property type="evidence" value="ECO:0007669"/>
    <property type="project" value="UniProtKB-SubCell"/>
</dbReference>
<evidence type="ECO:0000256" key="7">
    <source>
        <dbReference type="SAM" id="Phobius"/>
    </source>
</evidence>
<evidence type="ECO:0000256" key="2">
    <source>
        <dbReference type="ARBA" id="ARBA00007430"/>
    </source>
</evidence>
<evidence type="ECO:0000256" key="4">
    <source>
        <dbReference type="ARBA" id="ARBA00022692"/>
    </source>
</evidence>
<comment type="subcellular location">
    <subcellularLocation>
        <location evidence="1">Cell membrane</location>
        <topology evidence="1">Multi-pass membrane protein</topology>
    </subcellularLocation>
</comment>
<dbReference type="AlphaFoldDB" id="A0AB39D3B8"/>
<dbReference type="Pfam" id="PF13440">
    <property type="entry name" value="Polysacc_synt_3"/>
    <property type="match status" value="1"/>
</dbReference>
<feature type="transmembrane region" description="Helical" evidence="7">
    <location>
        <begin position="150"/>
        <end position="169"/>
    </location>
</feature>
<evidence type="ECO:0000256" key="6">
    <source>
        <dbReference type="ARBA" id="ARBA00023136"/>
    </source>
</evidence>
<feature type="transmembrane region" description="Helical" evidence="7">
    <location>
        <begin position="367"/>
        <end position="384"/>
    </location>
</feature>